<protein>
    <submittedName>
        <fullName evidence="1">Uncharacterized protein</fullName>
    </submittedName>
</protein>
<evidence type="ECO:0000313" key="1">
    <source>
        <dbReference type="EMBL" id="KAF6814107.1"/>
    </source>
</evidence>
<comment type="caution">
    <text evidence="1">The sequence shown here is derived from an EMBL/GenBank/DDBJ whole genome shotgun (WGS) entry which is preliminary data.</text>
</comment>
<accession>A0A8H6JJ45</accession>
<dbReference type="EMBL" id="WIGM01000739">
    <property type="protein sequence ID" value="KAF6814107.1"/>
    <property type="molecule type" value="Genomic_DNA"/>
</dbReference>
<reference evidence="1" key="1">
    <citation type="journal article" date="2020" name="Phytopathology">
        <title>Genome Sequence Resources of Colletotrichum truncatum, C. plurivorum, C. musicola, and C. sojae: Four Species Pathogenic to Soybean (Glycine max).</title>
        <authorList>
            <person name="Rogerio F."/>
            <person name="Boufleur T.R."/>
            <person name="Ciampi-Guillardi M."/>
            <person name="Sukno S.A."/>
            <person name="Thon M.R."/>
            <person name="Massola Junior N.S."/>
            <person name="Baroncelli R."/>
        </authorList>
    </citation>
    <scope>NUCLEOTIDE SEQUENCE</scope>
    <source>
        <strain evidence="1">LFN0074</strain>
    </source>
</reference>
<sequence length="201" mass="22337">MPLELPLSPETFTQFCQRLAAGGDAAQRTLSGAHLRLSSPDDLTREELSIPEEWIPNLLTCDRISTQPIDAETMELTRKKIWDLVFREWHTDKPIKKPRVAPSRTADESTLQIGVLTKDAAVSSQKRKAGQESMAVPAHRRAGAAVYIKVKPNSQMELLDFPLCDSRGANFATDIEFSRLPGTTAGNSYGDCTKYYDQAEL</sequence>
<name>A0A8H6JJ45_9PEZI</name>
<gene>
    <name evidence="1" type="ORF">CMUS01_12711</name>
</gene>
<keyword evidence="2" id="KW-1185">Reference proteome</keyword>
<evidence type="ECO:0000313" key="2">
    <source>
        <dbReference type="Proteomes" id="UP000639643"/>
    </source>
</evidence>
<proteinExistence type="predicted"/>
<organism evidence="1 2">
    <name type="scientific">Colletotrichum musicola</name>
    <dbReference type="NCBI Taxonomy" id="2175873"/>
    <lineage>
        <taxon>Eukaryota</taxon>
        <taxon>Fungi</taxon>
        <taxon>Dikarya</taxon>
        <taxon>Ascomycota</taxon>
        <taxon>Pezizomycotina</taxon>
        <taxon>Sordariomycetes</taxon>
        <taxon>Hypocreomycetidae</taxon>
        <taxon>Glomerellales</taxon>
        <taxon>Glomerellaceae</taxon>
        <taxon>Colletotrichum</taxon>
        <taxon>Colletotrichum orchidearum species complex</taxon>
    </lineage>
</organism>
<dbReference type="OrthoDB" id="4790051at2759"/>
<dbReference type="Proteomes" id="UP000639643">
    <property type="component" value="Unassembled WGS sequence"/>
</dbReference>
<dbReference type="AlphaFoldDB" id="A0A8H6JJ45"/>